<gene>
    <name evidence="3" type="ORF">HID58_041472</name>
</gene>
<dbReference type="InterPro" id="IPR003871">
    <property type="entry name" value="RFA1B/D_OB_1st"/>
</dbReference>
<sequence>MTMERKKRKGRTPEGVCNGRVSELISQTQISSAIDDDIQSSKVSSKRGVRIGSEYVFYNPHIQKLARAQRRLRLSEKRGQLHKKTDPLPHRPETLDRAARAHRREIISTKRQNPVSANHPVVATEENSLTIASDGIDTTNNVDNYSKRTTSAPNTDERCTENDSLYYGQKNTDATQRENLPLPVTKKRKTNPQNVFADITNVNLGCVRGDTRQGETLEVMGQKKIHMEDSQTVFRWRRGWQSNVSSGSVVTSLRDLNGPLHSSQTCQNLPNVQAPIIPSRSQTKETMTENQCLLLGPEEEATGVRLSSRKAKQKGIFLGVSSYASSKPLQFTPDPGLVITQVQPSQSTEQDLHEAEGRSYIISDVSDSDDSLDELWDCSSNEEHDEETDSDTCEDATILQKIQRQANINKNPLQSIFVGTIKKTTQRQIPVLWRNHFLCHIKKKVIGNSGKAKIRPDLVESIMEMLRECNVHLPLKNPVVRVKVISKWKDASAIIREETQMLMGDEKGNTVLGTIVDEIMIRNECIMFEGEWYEIHGFKLMYNFRRFRVTTNRFHVFTGENTIINNVPARTDCNYYGFKEFKTILRGLAHPMYSVDVYGAMVSVGDLEHVGAPGGPMIPKMRFSLVNPGYKHLNCVAYGRNAVEIDAYWNYTRANVVLCVLSFWQIERLQGRFTFITNIEGCSRIKFEPNIPEIIAFRQLIPPNAY</sequence>
<dbReference type="Gene3D" id="2.40.50.140">
    <property type="entry name" value="Nucleic acid-binding proteins"/>
    <property type="match status" value="2"/>
</dbReference>
<reference evidence="3 4" key="1">
    <citation type="submission" date="2021-05" db="EMBL/GenBank/DDBJ databases">
        <title>Genome Assembly of Synthetic Allotetraploid Brassica napus Reveals Homoeologous Exchanges between Subgenomes.</title>
        <authorList>
            <person name="Davis J.T."/>
        </authorList>
    </citation>
    <scope>NUCLEOTIDE SEQUENCE [LARGE SCALE GENOMIC DNA]</scope>
    <source>
        <strain evidence="4">cv. Da-Ae</strain>
        <tissue evidence="3">Seedling</tissue>
    </source>
</reference>
<organism evidence="3 4">
    <name type="scientific">Brassica napus</name>
    <name type="common">Rape</name>
    <dbReference type="NCBI Taxonomy" id="3708"/>
    <lineage>
        <taxon>Eukaryota</taxon>
        <taxon>Viridiplantae</taxon>
        <taxon>Streptophyta</taxon>
        <taxon>Embryophyta</taxon>
        <taxon>Tracheophyta</taxon>
        <taxon>Spermatophyta</taxon>
        <taxon>Magnoliopsida</taxon>
        <taxon>eudicotyledons</taxon>
        <taxon>Gunneridae</taxon>
        <taxon>Pentapetalae</taxon>
        <taxon>rosids</taxon>
        <taxon>malvids</taxon>
        <taxon>Brassicales</taxon>
        <taxon>Brassicaceae</taxon>
        <taxon>Brassiceae</taxon>
        <taxon>Brassica</taxon>
    </lineage>
</organism>
<feature type="compositionally biased region" description="Polar residues" evidence="1">
    <location>
        <begin position="142"/>
        <end position="154"/>
    </location>
</feature>
<evidence type="ECO:0000313" key="4">
    <source>
        <dbReference type="Proteomes" id="UP000824890"/>
    </source>
</evidence>
<feature type="domain" description="Replication protein A 70 kDa DNA-binding subunit B/D first OB fold" evidence="2">
    <location>
        <begin position="479"/>
        <end position="565"/>
    </location>
</feature>
<evidence type="ECO:0000259" key="2">
    <source>
        <dbReference type="Pfam" id="PF02721"/>
    </source>
</evidence>
<dbReference type="CDD" id="cd04481">
    <property type="entry name" value="RPA1_DBD_B_like"/>
    <property type="match status" value="1"/>
</dbReference>
<protein>
    <recommendedName>
        <fullName evidence="2">Replication protein A 70 kDa DNA-binding subunit B/D first OB fold domain-containing protein</fullName>
    </recommendedName>
</protein>
<evidence type="ECO:0000313" key="3">
    <source>
        <dbReference type="EMBL" id="KAH0901969.1"/>
    </source>
</evidence>
<comment type="caution">
    <text evidence="3">The sequence shown here is derived from an EMBL/GenBank/DDBJ whole genome shotgun (WGS) entry which is preliminary data.</text>
</comment>
<dbReference type="SUPFAM" id="SSF50249">
    <property type="entry name" value="Nucleic acid-binding proteins"/>
    <property type="match status" value="1"/>
</dbReference>
<dbReference type="EMBL" id="JAGKQM010000011">
    <property type="protein sequence ID" value="KAH0901969.1"/>
    <property type="molecule type" value="Genomic_DNA"/>
</dbReference>
<evidence type="ECO:0000256" key="1">
    <source>
        <dbReference type="SAM" id="MobiDB-lite"/>
    </source>
</evidence>
<accession>A0ABQ8BAY2</accession>
<dbReference type="InterPro" id="IPR012340">
    <property type="entry name" value="NA-bd_OB-fold"/>
</dbReference>
<dbReference type="Pfam" id="PF02721">
    <property type="entry name" value="DUF223"/>
    <property type="match status" value="1"/>
</dbReference>
<name>A0ABQ8BAY2_BRANA</name>
<feature type="region of interest" description="Disordered" evidence="1">
    <location>
        <begin position="142"/>
        <end position="161"/>
    </location>
</feature>
<proteinExistence type="predicted"/>
<keyword evidence="4" id="KW-1185">Reference proteome</keyword>
<dbReference type="Proteomes" id="UP000824890">
    <property type="component" value="Unassembled WGS sequence"/>
</dbReference>